<dbReference type="SUPFAM" id="SSF52540">
    <property type="entry name" value="P-loop containing nucleoside triphosphate hydrolases"/>
    <property type="match status" value="1"/>
</dbReference>
<dbReference type="EMBL" id="AP019834">
    <property type="protein sequence ID" value="BBM48672.1"/>
    <property type="molecule type" value="Genomic_DNA"/>
</dbReference>
<feature type="coiled-coil region" evidence="1">
    <location>
        <begin position="1"/>
        <end position="42"/>
    </location>
</feature>
<dbReference type="Proteomes" id="UP000321397">
    <property type="component" value="Chromosome"/>
</dbReference>
<dbReference type="RefSeq" id="WP_172618882.1">
    <property type="nucleotide sequence ID" value="NZ_AP019834.1"/>
</dbReference>
<evidence type="ECO:0000313" key="4">
    <source>
        <dbReference type="Proteomes" id="UP000321397"/>
    </source>
</evidence>
<keyword evidence="1" id="KW-0175">Coiled coil</keyword>
<accession>A0A510KAI9</accession>
<dbReference type="InterPro" id="IPR027417">
    <property type="entry name" value="P-loop_NTPase"/>
</dbReference>
<gene>
    <name evidence="3" type="ORF">JMUB3933_2198</name>
</gene>
<reference evidence="3 4" key="1">
    <citation type="submission" date="2019-07" db="EMBL/GenBank/DDBJ databases">
        <title>Complete Genome Sequence of Leptotrichia wadei Strain JMUB3933.</title>
        <authorList>
            <person name="Watanabe S."/>
            <person name="Cui L."/>
        </authorList>
    </citation>
    <scope>NUCLEOTIDE SEQUENCE [LARGE SCALE GENOMIC DNA]</scope>
    <source>
        <strain evidence="3 4">JMUB3933</strain>
    </source>
</reference>
<feature type="domain" description="Protein CR006 P-loop" evidence="2">
    <location>
        <begin position="3"/>
        <end position="184"/>
    </location>
</feature>
<evidence type="ECO:0000256" key="1">
    <source>
        <dbReference type="SAM" id="Coils"/>
    </source>
</evidence>
<dbReference type="AlphaFoldDB" id="A0A510KAI9"/>
<sequence>MTKFRDNRSNLQKEIDTLTNEKTAAQNKVTDLRKIISSLRKNVVNTSAAVEGINTLLADTGFQGFYLREKENTPNVYEVIRTNTGLVAENLSEGERNFIAFLYFHQLVLGSPEADAVVNDKIVVIDDPVSSMDSSTLFVIGALVRDMIAICNPDYTTKEHSKDHIKQIFILTHNAFFHQEVTYN</sequence>
<name>A0A510KAI9_9FUSO</name>
<proteinExistence type="predicted"/>
<dbReference type="Pfam" id="PF13166">
    <property type="entry name" value="AAA_13"/>
    <property type="match status" value="1"/>
</dbReference>
<organism evidence="3 4">
    <name type="scientific">Leptotrichia wadei</name>
    <dbReference type="NCBI Taxonomy" id="157687"/>
    <lineage>
        <taxon>Bacteria</taxon>
        <taxon>Fusobacteriati</taxon>
        <taxon>Fusobacteriota</taxon>
        <taxon>Fusobacteriia</taxon>
        <taxon>Fusobacteriales</taxon>
        <taxon>Leptotrichiaceae</taxon>
        <taxon>Leptotrichia</taxon>
    </lineage>
</organism>
<evidence type="ECO:0000313" key="3">
    <source>
        <dbReference type="EMBL" id="BBM48672.1"/>
    </source>
</evidence>
<protein>
    <recommendedName>
        <fullName evidence="2">Protein CR006 P-loop domain-containing protein</fullName>
    </recommendedName>
</protein>
<evidence type="ECO:0000259" key="2">
    <source>
        <dbReference type="Pfam" id="PF13166"/>
    </source>
</evidence>
<dbReference type="Gene3D" id="3.40.50.300">
    <property type="entry name" value="P-loop containing nucleotide triphosphate hydrolases"/>
    <property type="match status" value="1"/>
</dbReference>
<dbReference type="InterPro" id="IPR026866">
    <property type="entry name" value="CR006_AAA"/>
</dbReference>